<evidence type="ECO:0000256" key="4">
    <source>
        <dbReference type="ARBA" id="ARBA00022771"/>
    </source>
</evidence>
<dbReference type="Gene3D" id="3.30.160.60">
    <property type="entry name" value="Classic Zinc Finger"/>
    <property type="match status" value="2"/>
</dbReference>
<accession>A0A8T0E7B3</accession>
<evidence type="ECO:0000256" key="3">
    <source>
        <dbReference type="ARBA" id="ARBA00022737"/>
    </source>
</evidence>
<reference evidence="9" key="2">
    <citation type="submission" date="2020-06" db="EMBL/GenBank/DDBJ databases">
        <authorList>
            <person name="Sheffer M."/>
        </authorList>
    </citation>
    <scope>NUCLEOTIDE SEQUENCE</scope>
</reference>
<dbReference type="AlphaFoldDB" id="A0A8T0E7B3"/>
<dbReference type="GO" id="GO:0000981">
    <property type="term" value="F:DNA-binding transcription factor activity, RNA polymerase II-specific"/>
    <property type="evidence" value="ECO:0007669"/>
    <property type="project" value="TreeGrafter"/>
</dbReference>
<evidence type="ECO:0000256" key="5">
    <source>
        <dbReference type="ARBA" id="ARBA00022833"/>
    </source>
</evidence>
<dbReference type="InterPro" id="IPR036236">
    <property type="entry name" value="Znf_C2H2_sf"/>
</dbReference>
<dbReference type="PANTHER" id="PTHR24394:SF44">
    <property type="entry name" value="ZINC FINGER PROTEIN 271-LIKE"/>
    <property type="match status" value="1"/>
</dbReference>
<evidence type="ECO:0000256" key="2">
    <source>
        <dbReference type="ARBA" id="ARBA00022723"/>
    </source>
</evidence>
<evidence type="ECO:0000256" key="1">
    <source>
        <dbReference type="ARBA" id="ARBA00004123"/>
    </source>
</evidence>
<dbReference type="Proteomes" id="UP000807504">
    <property type="component" value="Unassembled WGS sequence"/>
</dbReference>
<feature type="domain" description="C2H2-type" evidence="8">
    <location>
        <begin position="46"/>
        <end position="72"/>
    </location>
</feature>
<comment type="subcellular location">
    <subcellularLocation>
        <location evidence="1">Nucleus</location>
    </subcellularLocation>
</comment>
<dbReference type="InterPro" id="IPR013087">
    <property type="entry name" value="Znf_C2H2_type"/>
</dbReference>
<reference evidence="9" key="1">
    <citation type="journal article" date="2020" name="bioRxiv">
        <title>Chromosome-level reference genome of the European wasp spider Argiope bruennichi: a resource for studies on range expansion and evolutionary adaptation.</title>
        <authorList>
            <person name="Sheffer M.M."/>
            <person name="Hoppe A."/>
            <person name="Krehenwinkel H."/>
            <person name="Uhl G."/>
            <person name="Kuss A.W."/>
            <person name="Jensen L."/>
            <person name="Jensen C."/>
            <person name="Gillespie R.G."/>
            <person name="Hoff K.J."/>
            <person name="Prost S."/>
        </authorList>
    </citation>
    <scope>NUCLEOTIDE SEQUENCE</scope>
</reference>
<dbReference type="PANTHER" id="PTHR24394">
    <property type="entry name" value="ZINC FINGER PROTEIN"/>
    <property type="match status" value="1"/>
</dbReference>
<name>A0A8T0E7B3_ARGBR</name>
<evidence type="ECO:0000256" key="6">
    <source>
        <dbReference type="ARBA" id="ARBA00023242"/>
    </source>
</evidence>
<evidence type="ECO:0000313" key="10">
    <source>
        <dbReference type="Proteomes" id="UP000807504"/>
    </source>
</evidence>
<dbReference type="PROSITE" id="PS00028">
    <property type="entry name" value="ZINC_FINGER_C2H2_1"/>
    <property type="match status" value="2"/>
</dbReference>
<dbReference type="GO" id="GO:0008270">
    <property type="term" value="F:zinc ion binding"/>
    <property type="evidence" value="ECO:0007669"/>
    <property type="project" value="UniProtKB-KW"/>
</dbReference>
<dbReference type="SUPFAM" id="SSF57667">
    <property type="entry name" value="beta-beta-alpha zinc fingers"/>
    <property type="match status" value="1"/>
</dbReference>
<protein>
    <submittedName>
        <fullName evidence="9">Zinc finger protein Gfi-1 like protein</fullName>
    </submittedName>
</protein>
<keyword evidence="10" id="KW-1185">Reference proteome</keyword>
<gene>
    <name evidence="9" type="ORF">HNY73_020270</name>
</gene>
<evidence type="ECO:0000313" key="9">
    <source>
        <dbReference type="EMBL" id="KAF8767287.1"/>
    </source>
</evidence>
<dbReference type="FunFam" id="3.30.160.60:FF:000145">
    <property type="entry name" value="Zinc finger protein 574"/>
    <property type="match status" value="1"/>
</dbReference>
<organism evidence="9 10">
    <name type="scientific">Argiope bruennichi</name>
    <name type="common">Wasp spider</name>
    <name type="synonym">Aranea bruennichi</name>
    <dbReference type="NCBI Taxonomy" id="94029"/>
    <lineage>
        <taxon>Eukaryota</taxon>
        <taxon>Metazoa</taxon>
        <taxon>Ecdysozoa</taxon>
        <taxon>Arthropoda</taxon>
        <taxon>Chelicerata</taxon>
        <taxon>Arachnida</taxon>
        <taxon>Araneae</taxon>
        <taxon>Araneomorphae</taxon>
        <taxon>Entelegynae</taxon>
        <taxon>Araneoidea</taxon>
        <taxon>Araneidae</taxon>
        <taxon>Argiope</taxon>
    </lineage>
</organism>
<proteinExistence type="predicted"/>
<feature type="domain" description="C2H2-type" evidence="8">
    <location>
        <begin position="18"/>
        <end position="45"/>
    </location>
</feature>
<comment type="caution">
    <text evidence="9">The sequence shown here is derived from an EMBL/GenBank/DDBJ whole genome shotgun (WGS) entry which is preliminary data.</text>
</comment>
<evidence type="ECO:0000256" key="7">
    <source>
        <dbReference type="PROSITE-ProRule" id="PRU00042"/>
    </source>
</evidence>
<evidence type="ECO:0000259" key="8">
    <source>
        <dbReference type="PROSITE" id="PS50157"/>
    </source>
</evidence>
<keyword evidence="2" id="KW-0479">Metal-binding</keyword>
<keyword evidence="4 7" id="KW-0863">Zinc-finger</keyword>
<keyword evidence="3" id="KW-0677">Repeat</keyword>
<dbReference type="SMART" id="SM00355">
    <property type="entry name" value="ZnF_C2H2"/>
    <property type="match status" value="2"/>
</dbReference>
<dbReference type="PROSITE" id="PS50157">
    <property type="entry name" value="ZINC_FINGER_C2H2_2"/>
    <property type="match status" value="2"/>
</dbReference>
<keyword evidence="5" id="KW-0862">Zinc</keyword>
<dbReference type="Pfam" id="PF00096">
    <property type="entry name" value="zf-C2H2"/>
    <property type="match status" value="2"/>
</dbReference>
<sequence>MCSRNPKIHRCLYCEHPFCCSVCGQDFIRKSELKSHMVRHSDERPYACHLCGKRFKRKNWLKTHSIIHLADV</sequence>
<keyword evidence="6" id="KW-0539">Nucleus</keyword>
<dbReference type="FunFam" id="3.30.160.60:FF:000161">
    <property type="entry name" value="Zinc finger protein 366"/>
    <property type="match status" value="1"/>
</dbReference>
<dbReference type="EMBL" id="JABXBU010002230">
    <property type="protein sequence ID" value="KAF8767287.1"/>
    <property type="molecule type" value="Genomic_DNA"/>
</dbReference>
<dbReference type="GO" id="GO:0005634">
    <property type="term" value="C:nucleus"/>
    <property type="evidence" value="ECO:0007669"/>
    <property type="project" value="UniProtKB-SubCell"/>
</dbReference>